<gene>
    <name evidence="2" type="ORF">CALVIDRAFT_538103</name>
</gene>
<keyword evidence="3" id="KW-1185">Reference proteome</keyword>
<organism evidence="2 3">
    <name type="scientific">Calocera viscosa (strain TUFC12733)</name>
    <dbReference type="NCBI Taxonomy" id="1330018"/>
    <lineage>
        <taxon>Eukaryota</taxon>
        <taxon>Fungi</taxon>
        <taxon>Dikarya</taxon>
        <taxon>Basidiomycota</taxon>
        <taxon>Agaricomycotina</taxon>
        <taxon>Dacrymycetes</taxon>
        <taxon>Dacrymycetales</taxon>
        <taxon>Dacrymycetaceae</taxon>
        <taxon>Calocera</taxon>
    </lineage>
</organism>
<evidence type="ECO:0000256" key="1">
    <source>
        <dbReference type="SAM" id="MobiDB-lite"/>
    </source>
</evidence>
<feature type="region of interest" description="Disordered" evidence="1">
    <location>
        <begin position="63"/>
        <end position="84"/>
    </location>
</feature>
<feature type="region of interest" description="Disordered" evidence="1">
    <location>
        <begin position="180"/>
        <end position="238"/>
    </location>
</feature>
<dbReference type="EMBL" id="KV417289">
    <property type="protein sequence ID" value="KZO95319.1"/>
    <property type="molecule type" value="Genomic_DNA"/>
</dbReference>
<feature type="compositionally biased region" description="Basic and acidic residues" evidence="1">
    <location>
        <begin position="396"/>
        <end position="422"/>
    </location>
</feature>
<sequence>MAHPVRLTLKHVAYRAASSSRALVRHFAWQEPGVKKTYPGWTWNTRPSQPSLAAANVAATEGFSLPPPLEGSLPGPPAREVSSASSADAAYLLSSEAHELQQTQATPNPAFLRSLDESHQQGREPSWDRRGTQSQAAPTLAQLETANRLVNRGADVEGLKEDVTRGEMYDWIAKAKKQLGIVTPHEDKPAGKKPPPRHGSAERASSAASGQARSPQPTASKREWRPSSAARVPSPPPLLTTKERFELYVAKGAEVSKPFEEMTDDEQRVWLADARAKLGPVAPEKGDAPIPYEQKRRMQWISRALDIPIPVPEGGRKLNRGDAADFFSKGYVELMKNEIWILPQISEKDRALPPTRALRHESKTLGLGFEEIGGKNAGEIVEMMRERLHKRGAQTEGKRGDKLRKPTETDADAVGERGDKLQPTETAADAGAVGTEESR</sequence>
<dbReference type="OrthoDB" id="10681495at2759"/>
<evidence type="ECO:0000313" key="3">
    <source>
        <dbReference type="Proteomes" id="UP000076738"/>
    </source>
</evidence>
<proteinExistence type="predicted"/>
<feature type="region of interest" description="Disordered" evidence="1">
    <location>
        <begin position="116"/>
        <end position="146"/>
    </location>
</feature>
<evidence type="ECO:0000313" key="2">
    <source>
        <dbReference type="EMBL" id="KZO95319.1"/>
    </source>
</evidence>
<feature type="compositionally biased region" description="Pro residues" evidence="1">
    <location>
        <begin position="65"/>
        <end position="77"/>
    </location>
</feature>
<feature type="compositionally biased region" description="Polar residues" evidence="1">
    <location>
        <begin position="132"/>
        <end position="145"/>
    </location>
</feature>
<dbReference type="Proteomes" id="UP000076738">
    <property type="component" value="Unassembled WGS sequence"/>
</dbReference>
<reference evidence="2 3" key="1">
    <citation type="journal article" date="2016" name="Mol. Biol. Evol.">
        <title>Comparative Genomics of Early-Diverging Mushroom-Forming Fungi Provides Insights into the Origins of Lignocellulose Decay Capabilities.</title>
        <authorList>
            <person name="Nagy L.G."/>
            <person name="Riley R."/>
            <person name="Tritt A."/>
            <person name="Adam C."/>
            <person name="Daum C."/>
            <person name="Floudas D."/>
            <person name="Sun H."/>
            <person name="Yadav J.S."/>
            <person name="Pangilinan J."/>
            <person name="Larsson K.H."/>
            <person name="Matsuura K."/>
            <person name="Barry K."/>
            <person name="Labutti K."/>
            <person name="Kuo R."/>
            <person name="Ohm R.A."/>
            <person name="Bhattacharya S.S."/>
            <person name="Shirouzu T."/>
            <person name="Yoshinaga Y."/>
            <person name="Martin F.M."/>
            <person name="Grigoriev I.V."/>
            <person name="Hibbett D.S."/>
        </authorList>
    </citation>
    <scope>NUCLEOTIDE SEQUENCE [LARGE SCALE GENOMIC DNA]</scope>
    <source>
        <strain evidence="2 3">TUFC12733</strain>
    </source>
</reference>
<dbReference type="AlphaFoldDB" id="A0A167L4H8"/>
<feature type="compositionally biased region" description="Low complexity" evidence="1">
    <location>
        <begin position="202"/>
        <end position="217"/>
    </location>
</feature>
<feature type="compositionally biased region" description="Basic and acidic residues" evidence="1">
    <location>
        <begin position="116"/>
        <end position="131"/>
    </location>
</feature>
<accession>A0A167L4H8</accession>
<protein>
    <submittedName>
        <fullName evidence="2">Uncharacterized protein</fullName>
    </submittedName>
</protein>
<name>A0A167L4H8_CALVF</name>
<feature type="region of interest" description="Disordered" evidence="1">
    <location>
        <begin position="389"/>
        <end position="439"/>
    </location>
</feature>